<gene>
    <name evidence="2" type="ORF">DGD08_04360</name>
</gene>
<dbReference type="Proteomes" id="UP000264071">
    <property type="component" value="Unassembled WGS sequence"/>
</dbReference>
<evidence type="ECO:0008006" key="4">
    <source>
        <dbReference type="Google" id="ProtNLM"/>
    </source>
</evidence>
<feature type="chain" id="PRO_5017774742" description="Amidohydrolase-related domain-containing protein" evidence="1">
    <location>
        <begin position="28"/>
        <end position="444"/>
    </location>
</feature>
<name>A0A3D4V5L2_9BACT</name>
<dbReference type="Gene3D" id="2.30.40.10">
    <property type="entry name" value="Urease, subunit C, domain 1"/>
    <property type="match status" value="1"/>
</dbReference>
<dbReference type="PANTHER" id="PTHR43135:SF3">
    <property type="entry name" value="ALPHA-D-RIBOSE 1-METHYLPHOSPHONATE 5-TRIPHOSPHATE DIPHOSPHATASE"/>
    <property type="match status" value="1"/>
</dbReference>
<reference evidence="2 3" key="1">
    <citation type="journal article" date="2018" name="Nat. Biotechnol.">
        <title>A standardized bacterial taxonomy based on genome phylogeny substantially revises the tree of life.</title>
        <authorList>
            <person name="Parks D.H."/>
            <person name="Chuvochina M."/>
            <person name="Waite D.W."/>
            <person name="Rinke C."/>
            <person name="Skarshewski A."/>
            <person name="Chaumeil P.A."/>
            <person name="Hugenholtz P."/>
        </authorList>
    </citation>
    <scope>NUCLEOTIDE SEQUENCE [LARGE SCALE GENOMIC DNA]</scope>
    <source>
        <strain evidence="2">UBA8844</strain>
    </source>
</reference>
<keyword evidence="1" id="KW-0732">Signal</keyword>
<comment type="caution">
    <text evidence="2">The sequence shown here is derived from an EMBL/GenBank/DDBJ whole genome shotgun (WGS) entry which is preliminary data.</text>
</comment>
<sequence length="444" mass="48286">MTFLIHTGRGTLIALLLSGSTTGIANAQPALDTTRVVEYRDAHWFAGARFERGSRFVRNGRFVAPPTRGADSIVPMRGQYVVPPYGDAHTHSPDGGFNFDAIRDLYLRAGVFYVQVLGNSRAGRRELAGQINTPASIDAAYANTPVTAYGGHPELLYESLGLNRVPFPSDPTQRLAAARSRAREGDVYLTLDSLPQLPAVVRRLRRDTVPVLKVMLLDTEHRRTILVDSTRAGSYGLSADVVRPLIDSAHAMGRKAWAHVETAYDVQLAMDGGIDGLAHVPGYGVADAADSTLDRYRLTEPLARRIGASGIPVVPTIGLARGSARDSAAQRRVRTVFDENIRLLQRYGARLLTGSDTYSDAEIIVRDATALVDVLGGDASSLIRLRSVTTPQAIFPGRRIGILRAGYEASFLTLGCNPLNRRECLLDIRDRVKQGVQLRVPPAE</sequence>
<evidence type="ECO:0000313" key="3">
    <source>
        <dbReference type="Proteomes" id="UP000264071"/>
    </source>
</evidence>
<dbReference type="SUPFAM" id="SSF51556">
    <property type="entry name" value="Metallo-dependent hydrolases"/>
    <property type="match status" value="1"/>
</dbReference>
<dbReference type="PANTHER" id="PTHR43135">
    <property type="entry name" value="ALPHA-D-RIBOSE 1-METHYLPHOSPHONATE 5-TRIPHOSPHATE DIPHOSPHATASE"/>
    <property type="match status" value="1"/>
</dbReference>
<dbReference type="Gene3D" id="3.20.20.140">
    <property type="entry name" value="Metal-dependent hydrolases"/>
    <property type="match status" value="1"/>
</dbReference>
<evidence type="ECO:0000256" key="1">
    <source>
        <dbReference type="SAM" id="SignalP"/>
    </source>
</evidence>
<organism evidence="2 3">
    <name type="scientific">Gemmatimonas aurantiaca</name>
    <dbReference type="NCBI Taxonomy" id="173480"/>
    <lineage>
        <taxon>Bacteria</taxon>
        <taxon>Pseudomonadati</taxon>
        <taxon>Gemmatimonadota</taxon>
        <taxon>Gemmatimonadia</taxon>
        <taxon>Gemmatimonadales</taxon>
        <taxon>Gemmatimonadaceae</taxon>
        <taxon>Gemmatimonas</taxon>
    </lineage>
</organism>
<protein>
    <recommendedName>
        <fullName evidence="4">Amidohydrolase-related domain-containing protein</fullName>
    </recommendedName>
</protein>
<evidence type="ECO:0000313" key="2">
    <source>
        <dbReference type="EMBL" id="HCT56429.1"/>
    </source>
</evidence>
<accession>A0A3D4V5L2</accession>
<feature type="signal peptide" evidence="1">
    <location>
        <begin position="1"/>
        <end position="27"/>
    </location>
</feature>
<dbReference type="InterPro" id="IPR011059">
    <property type="entry name" value="Metal-dep_hydrolase_composite"/>
</dbReference>
<dbReference type="InterPro" id="IPR032466">
    <property type="entry name" value="Metal_Hydrolase"/>
</dbReference>
<dbReference type="EMBL" id="DPIY01000005">
    <property type="protein sequence ID" value="HCT56429.1"/>
    <property type="molecule type" value="Genomic_DNA"/>
</dbReference>
<dbReference type="InterPro" id="IPR051781">
    <property type="entry name" value="Metallo-dep_Hydrolase"/>
</dbReference>
<dbReference type="AlphaFoldDB" id="A0A3D4V5L2"/>
<proteinExistence type="predicted"/>
<dbReference type="GO" id="GO:0016810">
    <property type="term" value="F:hydrolase activity, acting on carbon-nitrogen (but not peptide) bonds"/>
    <property type="evidence" value="ECO:0007669"/>
    <property type="project" value="InterPro"/>
</dbReference>